<dbReference type="AlphaFoldDB" id="A0A2S9J209"/>
<accession>A0A2S9J209</accession>
<dbReference type="RefSeq" id="WP_105717487.1">
    <property type="nucleotide sequence ID" value="NZ_PVBQ01000010.1"/>
</dbReference>
<dbReference type="Gene3D" id="3.10.450.620">
    <property type="entry name" value="JHP933, nucleotidyltransferase-like core domain"/>
    <property type="match status" value="1"/>
</dbReference>
<dbReference type="EMBL" id="PVBQ01000010">
    <property type="protein sequence ID" value="PRD46823.1"/>
    <property type="molecule type" value="Genomic_DNA"/>
</dbReference>
<dbReference type="Proteomes" id="UP000239711">
    <property type="component" value="Unassembled WGS sequence"/>
</dbReference>
<name>A0A2S9J209_9SPHI</name>
<dbReference type="Pfam" id="PF08843">
    <property type="entry name" value="AbiEii"/>
    <property type="match status" value="1"/>
</dbReference>
<protein>
    <recommendedName>
        <fullName evidence="3">Nucleotidyl transferase AbiEii/AbiGii toxin family protein</fullName>
    </recommendedName>
</protein>
<evidence type="ECO:0008006" key="3">
    <source>
        <dbReference type="Google" id="ProtNLM"/>
    </source>
</evidence>
<gene>
    <name evidence="1" type="ORF">C5745_13230</name>
</gene>
<dbReference type="InterPro" id="IPR014942">
    <property type="entry name" value="AbiEii"/>
</dbReference>
<organism evidence="1 2">
    <name type="scientific">Sphingobacterium haloxyli</name>
    <dbReference type="NCBI Taxonomy" id="2100533"/>
    <lineage>
        <taxon>Bacteria</taxon>
        <taxon>Pseudomonadati</taxon>
        <taxon>Bacteroidota</taxon>
        <taxon>Sphingobacteriia</taxon>
        <taxon>Sphingobacteriales</taxon>
        <taxon>Sphingobacteriaceae</taxon>
        <taxon>Sphingobacterium</taxon>
    </lineage>
</organism>
<evidence type="ECO:0000313" key="2">
    <source>
        <dbReference type="Proteomes" id="UP000239711"/>
    </source>
</evidence>
<comment type="caution">
    <text evidence="1">The sequence shown here is derived from an EMBL/GenBank/DDBJ whole genome shotgun (WGS) entry which is preliminary data.</text>
</comment>
<dbReference type="OrthoDB" id="9780929at2"/>
<keyword evidence="2" id="KW-1185">Reference proteome</keyword>
<sequence length="290" mass="33655">MIKEWIDDYNPQNQQDAFNALREIMQEIALAGLERTGFFEKAAFYGGTALRILYGLDRYSEDLDFSLLEVDSTFSLEHYFDGVVAEFSALGITVNIKEKQKSIQSNVDSAFLKSDTVWKELVLENILPEMGVHHLPPVKIKIEIDRKPPLGFRTEEKLLIRPFSFYIKSFDLPSLFAGKMHALLFRKWKNRVKGRDWYDLEWYIKKGVPLSTEHFLSRAQESGDWNSESISNVQILELLRTKIETANFDHIRADVVRFVKDAAVLEIWDSRYFLQLTEKLRFSGADAKNS</sequence>
<reference evidence="1 2" key="1">
    <citation type="submission" date="2018-02" db="EMBL/GenBank/DDBJ databases">
        <title>The draft genome of Sphingobacterium sp. 5JN-11.</title>
        <authorList>
            <person name="Liu L."/>
            <person name="Li L."/>
            <person name="Liang L."/>
            <person name="Zhang X."/>
            <person name="Wang T."/>
        </authorList>
    </citation>
    <scope>NUCLEOTIDE SEQUENCE [LARGE SCALE GENOMIC DNA]</scope>
    <source>
        <strain evidence="1 2">5JN-11</strain>
    </source>
</reference>
<proteinExistence type="predicted"/>
<evidence type="ECO:0000313" key="1">
    <source>
        <dbReference type="EMBL" id="PRD46823.1"/>
    </source>
</evidence>